<feature type="region of interest" description="Disordered" evidence="1">
    <location>
        <begin position="1"/>
        <end position="76"/>
    </location>
</feature>
<feature type="compositionally biased region" description="Polar residues" evidence="1">
    <location>
        <begin position="1"/>
        <end position="13"/>
    </location>
</feature>
<evidence type="ECO:0000313" key="2">
    <source>
        <dbReference type="EMBL" id="VVA95962.1"/>
    </source>
</evidence>
<dbReference type="Proteomes" id="UP000489600">
    <property type="component" value="Unassembled WGS sequence"/>
</dbReference>
<feature type="compositionally biased region" description="Polar residues" evidence="1">
    <location>
        <begin position="20"/>
        <end position="39"/>
    </location>
</feature>
<keyword evidence="3" id="KW-1185">Reference proteome</keyword>
<sequence length="76" mass="7942">MEIESITQDTQATVKLGLNPKNSDVNHSEQASGSANVVSPTIAAEVTNSPDMDNGSIPDPPKGVTPLTRGHNKDCL</sequence>
<protein>
    <submittedName>
        <fullName evidence="2">Uncharacterized protein</fullName>
    </submittedName>
</protein>
<evidence type="ECO:0000313" key="3">
    <source>
        <dbReference type="Proteomes" id="UP000489600"/>
    </source>
</evidence>
<accession>A0A565B2S0</accession>
<organism evidence="2 3">
    <name type="scientific">Arabis nemorensis</name>
    <dbReference type="NCBI Taxonomy" id="586526"/>
    <lineage>
        <taxon>Eukaryota</taxon>
        <taxon>Viridiplantae</taxon>
        <taxon>Streptophyta</taxon>
        <taxon>Embryophyta</taxon>
        <taxon>Tracheophyta</taxon>
        <taxon>Spermatophyta</taxon>
        <taxon>Magnoliopsida</taxon>
        <taxon>eudicotyledons</taxon>
        <taxon>Gunneridae</taxon>
        <taxon>Pentapetalae</taxon>
        <taxon>rosids</taxon>
        <taxon>malvids</taxon>
        <taxon>Brassicales</taxon>
        <taxon>Brassicaceae</taxon>
        <taxon>Arabideae</taxon>
        <taxon>Arabis</taxon>
    </lineage>
</organism>
<comment type="caution">
    <text evidence="2">The sequence shown here is derived from an EMBL/GenBank/DDBJ whole genome shotgun (WGS) entry which is preliminary data.</text>
</comment>
<dbReference type="AlphaFoldDB" id="A0A565B2S0"/>
<proteinExistence type="predicted"/>
<reference evidence="2" key="1">
    <citation type="submission" date="2019-07" db="EMBL/GenBank/DDBJ databases">
        <authorList>
            <person name="Dittberner H."/>
        </authorList>
    </citation>
    <scope>NUCLEOTIDE SEQUENCE [LARGE SCALE GENOMIC DNA]</scope>
</reference>
<gene>
    <name evidence="2" type="ORF">ANE_LOCUS6407</name>
</gene>
<name>A0A565B2S0_9BRAS</name>
<evidence type="ECO:0000256" key="1">
    <source>
        <dbReference type="SAM" id="MobiDB-lite"/>
    </source>
</evidence>
<dbReference type="EMBL" id="CABITT030000002">
    <property type="protein sequence ID" value="VVA95962.1"/>
    <property type="molecule type" value="Genomic_DNA"/>
</dbReference>